<evidence type="ECO:0000313" key="4">
    <source>
        <dbReference type="EMBL" id="KAL0424077.1"/>
    </source>
</evidence>
<evidence type="ECO:0008006" key="5">
    <source>
        <dbReference type="Google" id="ProtNLM"/>
    </source>
</evidence>
<feature type="compositionally biased region" description="Pro residues" evidence="3">
    <location>
        <begin position="421"/>
        <end position="431"/>
    </location>
</feature>
<dbReference type="PANTHER" id="PTHR22691:SF8">
    <property type="entry name" value="PROTEIN SPT2 HOMOLOG"/>
    <property type="match status" value="1"/>
</dbReference>
<name>A0AAW2V405_SESRA</name>
<accession>A0AAW2V405</accession>
<feature type="region of interest" description="Disordered" evidence="3">
    <location>
        <begin position="118"/>
        <end position="148"/>
    </location>
</feature>
<organism evidence="4">
    <name type="scientific">Sesamum radiatum</name>
    <name type="common">Black benniseed</name>
    <dbReference type="NCBI Taxonomy" id="300843"/>
    <lineage>
        <taxon>Eukaryota</taxon>
        <taxon>Viridiplantae</taxon>
        <taxon>Streptophyta</taxon>
        <taxon>Embryophyta</taxon>
        <taxon>Tracheophyta</taxon>
        <taxon>Spermatophyta</taxon>
        <taxon>Magnoliopsida</taxon>
        <taxon>eudicotyledons</taxon>
        <taxon>Gunneridae</taxon>
        <taxon>Pentapetalae</taxon>
        <taxon>asterids</taxon>
        <taxon>lamiids</taxon>
        <taxon>Lamiales</taxon>
        <taxon>Pedaliaceae</taxon>
        <taxon>Sesamum</taxon>
    </lineage>
</organism>
<feature type="region of interest" description="Disordered" evidence="3">
    <location>
        <begin position="274"/>
        <end position="498"/>
    </location>
</feature>
<evidence type="ECO:0000256" key="3">
    <source>
        <dbReference type="SAM" id="MobiDB-lite"/>
    </source>
</evidence>
<dbReference type="PANTHER" id="PTHR22691">
    <property type="entry name" value="YEAST SPT2-RELATED"/>
    <property type="match status" value="1"/>
</dbReference>
<keyword evidence="2" id="KW-0175">Coiled coil</keyword>
<dbReference type="GO" id="GO:0005730">
    <property type="term" value="C:nucleolus"/>
    <property type="evidence" value="ECO:0007669"/>
    <property type="project" value="TreeGrafter"/>
</dbReference>
<feature type="compositionally biased region" description="Basic and acidic residues" evidence="3">
    <location>
        <begin position="310"/>
        <end position="325"/>
    </location>
</feature>
<reference evidence="4" key="1">
    <citation type="submission" date="2020-06" db="EMBL/GenBank/DDBJ databases">
        <authorList>
            <person name="Li T."/>
            <person name="Hu X."/>
            <person name="Zhang T."/>
            <person name="Song X."/>
            <person name="Zhang H."/>
            <person name="Dai N."/>
            <person name="Sheng W."/>
            <person name="Hou X."/>
            <person name="Wei L."/>
        </authorList>
    </citation>
    <scope>NUCLEOTIDE SEQUENCE</scope>
    <source>
        <strain evidence="4">G02</strain>
        <tissue evidence="4">Leaf</tissue>
    </source>
</reference>
<dbReference type="GO" id="GO:0003677">
    <property type="term" value="F:DNA binding"/>
    <property type="evidence" value="ECO:0007669"/>
    <property type="project" value="TreeGrafter"/>
</dbReference>
<feature type="region of interest" description="Disordered" evidence="3">
    <location>
        <begin position="217"/>
        <end position="255"/>
    </location>
</feature>
<dbReference type="GO" id="GO:0006360">
    <property type="term" value="P:transcription by RNA polymerase I"/>
    <property type="evidence" value="ECO:0007669"/>
    <property type="project" value="TreeGrafter"/>
</dbReference>
<feature type="compositionally biased region" description="Polar residues" evidence="3">
    <location>
        <begin position="391"/>
        <end position="404"/>
    </location>
</feature>
<comment type="similarity">
    <text evidence="1">Belongs to the SPT2 family.</text>
</comment>
<comment type="caution">
    <text evidence="4">The sequence shown here is derived from an EMBL/GenBank/DDBJ whole genome shotgun (WGS) entry which is preliminary data.</text>
</comment>
<protein>
    <recommendedName>
        <fullName evidence="5">Protein SPT2 homolog</fullName>
    </recommendedName>
</protein>
<proteinExistence type="inferred from homology"/>
<feature type="compositionally biased region" description="Basic and acidic residues" evidence="3">
    <location>
        <begin position="436"/>
        <end position="445"/>
    </location>
</feature>
<dbReference type="Pfam" id="PF08243">
    <property type="entry name" value="SPT2"/>
    <property type="match status" value="1"/>
</dbReference>
<dbReference type="AlphaFoldDB" id="A0AAW2V405"/>
<evidence type="ECO:0000256" key="1">
    <source>
        <dbReference type="ARBA" id="ARBA00006461"/>
    </source>
</evidence>
<dbReference type="SMART" id="SM00784">
    <property type="entry name" value="SPT2"/>
    <property type="match status" value="1"/>
</dbReference>
<reference evidence="4" key="2">
    <citation type="journal article" date="2024" name="Plant">
        <title>Genomic evolution and insights into agronomic trait innovations of Sesamum species.</title>
        <authorList>
            <person name="Miao H."/>
            <person name="Wang L."/>
            <person name="Qu L."/>
            <person name="Liu H."/>
            <person name="Sun Y."/>
            <person name="Le M."/>
            <person name="Wang Q."/>
            <person name="Wei S."/>
            <person name="Zheng Y."/>
            <person name="Lin W."/>
            <person name="Duan Y."/>
            <person name="Cao H."/>
            <person name="Xiong S."/>
            <person name="Wang X."/>
            <person name="Wei L."/>
            <person name="Li C."/>
            <person name="Ma Q."/>
            <person name="Ju M."/>
            <person name="Zhao R."/>
            <person name="Li G."/>
            <person name="Mu C."/>
            <person name="Tian Q."/>
            <person name="Mei H."/>
            <person name="Zhang T."/>
            <person name="Gao T."/>
            <person name="Zhang H."/>
        </authorList>
    </citation>
    <scope>NUCLEOTIDE SEQUENCE</scope>
    <source>
        <strain evidence="4">G02</strain>
    </source>
</reference>
<dbReference type="EMBL" id="JACGWJ010000004">
    <property type="protein sequence ID" value="KAL0424077.1"/>
    <property type="molecule type" value="Genomic_DNA"/>
</dbReference>
<dbReference type="GO" id="GO:0042393">
    <property type="term" value="F:histone binding"/>
    <property type="evidence" value="ECO:0007669"/>
    <property type="project" value="TreeGrafter"/>
</dbReference>
<feature type="compositionally biased region" description="Acidic residues" evidence="3">
    <location>
        <begin position="119"/>
        <end position="140"/>
    </location>
</feature>
<dbReference type="GO" id="GO:0006334">
    <property type="term" value="P:nucleosome assembly"/>
    <property type="evidence" value="ECO:0007669"/>
    <property type="project" value="TreeGrafter"/>
</dbReference>
<dbReference type="InterPro" id="IPR013256">
    <property type="entry name" value="Chromatin_SPT2"/>
</dbReference>
<sequence>MRTRVLIGLGKVQLFYRMRKFEPKSGSATLLILNRRAHDSIDPFFFSVLRIALRGALSHAASLRISPKFSFQTLSPCLPLSPPRRHPFRSAVVFDRSRRCRFDFANRDPGFADLKEYENWDEYEEDGDEQEEEEDGENGYEEPPQPTQEELEYLELRQRIKESIRKQMKKDLGTANSGSRDKINAFRKDNYGSFFGPSQPVIAQRVIQESKSLLENPDLAARISRPNHTSKKTSVSAPAGSKPQANRPPIVTNKLKKKVEMLKNTRDYSFLLSEDAEVPASTKSPPPRNLSAPKSDARSAQLAPRSKQVVNDRGRDVSNGRDGRRPMPPSSQSKPKGAPEKTAKLSTEPRKQLGSHNGSGPGRPQGPKGMPSKSPMPATGKATAPVAKNTMAGSQKANPSSIQSGARKPLPSHSQSGSQRPAPPRSQPPFKKPMVQRKDYQESSKPKVVTKQPLPSSRDQLKRPTPKLPARGNLAEERPKAKPKRPRHDDDSDGENAINMIRQMFGYNPNRFRDDDDVSDMEANFDDIMREEKRSAKIAKREDEEQLRLIEEEERRERMRLAKKRKLGRQ</sequence>
<feature type="compositionally biased region" description="Basic and acidic residues" evidence="3">
    <location>
        <begin position="337"/>
        <end position="351"/>
    </location>
</feature>
<gene>
    <name evidence="4" type="ORF">Sradi_0942500</name>
</gene>
<evidence type="ECO:0000256" key="2">
    <source>
        <dbReference type="ARBA" id="ARBA00023054"/>
    </source>
</evidence>